<dbReference type="Proteomes" id="UP001151760">
    <property type="component" value="Unassembled WGS sequence"/>
</dbReference>
<dbReference type="EMBL" id="BQNB010013463">
    <property type="protein sequence ID" value="GJT16293.1"/>
    <property type="molecule type" value="Genomic_DNA"/>
</dbReference>
<evidence type="ECO:0000313" key="1">
    <source>
        <dbReference type="EMBL" id="GJT16293.1"/>
    </source>
</evidence>
<proteinExistence type="predicted"/>
<keyword evidence="2" id="KW-1185">Reference proteome</keyword>
<accession>A0ABQ5BRV2</accession>
<name>A0ABQ5BRV2_9ASTR</name>
<evidence type="ECO:0000313" key="2">
    <source>
        <dbReference type="Proteomes" id="UP001151760"/>
    </source>
</evidence>
<protein>
    <recommendedName>
        <fullName evidence="3">Reverse transcriptase domain-containing protein</fullName>
    </recommendedName>
</protein>
<gene>
    <name evidence="1" type="ORF">Tco_0874999</name>
</gene>
<reference evidence="1" key="1">
    <citation type="journal article" date="2022" name="Int. J. Mol. Sci.">
        <title>Draft Genome of Tanacetum Coccineum: Genomic Comparison of Closely Related Tanacetum-Family Plants.</title>
        <authorList>
            <person name="Yamashiro T."/>
            <person name="Shiraishi A."/>
            <person name="Nakayama K."/>
            <person name="Satake H."/>
        </authorList>
    </citation>
    <scope>NUCLEOTIDE SEQUENCE</scope>
</reference>
<comment type="caution">
    <text evidence="1">The sequence shown here is derived from an EMBL/GenBank/DDBJ whole genome shotgun (WGS) entry which is preliminary data.</text>
</comment>
<organism evidence="1 2">
    <name type="scientific">Tanacetum coccineum</name>
    <dbReference type="NCBI Taxonomy" id="301880"/>
    <lineage>
        <taxon>Eukaryota</taxon>
        <taxon>Viridiplantae</taxon>
        <taxon>Streptophyta</taxon>
        <taxon>Embryophyta</taxon>
        <taxon>Tracheophyta</taxon>
        <taxon>Spermatophyta</taxon>
        <taxon>Magnoliopsida</taxon>
        <taxon>eudicotyledons</taxon>
        <taxon>Gunneridae</taxon>
        <taxon>Pentapetalae</taxon>
        <taxon>asterids</taxon>
        <taxon>campanulids</taxon>
        <taxon>Asterales</taxon>
        <taxon>Asteraceae</taxon>
        <taxon>Asteroideae</taxon>
        <taxon>Anthemideae</taxon>
        <taxon>Anthemidinae</taxon>
        <taxon>Tanacetum</taxon>
    </lineage>
</organism>
<sequence length="89" mass="10068">MDWLAKYHALIICDEKVVHIPYGDEKGCQVYLAQVTSKKAEDKSEEKRLEDVTIVREFLEVFLEDLPGLPPARQVEFQIDLVPGAAPIA</sequence>
<reference evidence="1" key="2">
    <citation type="submission" date="2022-01" db="EMBL/GenBank/DDBJ databases">
        <authorList>
            <person name="Yamashiro T."/>
            <person name="Shiraishi A."/>
            <person name="Satake H."/>
            <person name="Nakayama K."/>
        </authorList>
    </citation>
    <scope>NUCLEOTIDE SEQUENCE</scope>
</reference>
<evidence type="ECO:0008006" key="3">
    <source>
        <dbReference type="Google" id="ProtNLM"/>
    </source>
</evidence>